<name>A0A1H3XEJ7_9FIRM</name>
<protein>
    <submittedName>
        <fullName evidence="2">Ribonuclease BN, tRNA processing enzyme</fullName>
    </submittedName>
</protein>
<feature type="domain" description="Metallo-beta-lactamase" evidence="1">
    <location>
        <begin position="18"/>
        <end position="203"/>
    </location>
</feature>
<proteinExistence type="predicted"/>
<dbReference type="EMBL" id="FNRK01000002">
    <property type="protein sequence ID" value="SDZ97827.1"/>
    <property type="molecule type" value="Genomic_DNA"/>
</dbReference>
<evidence type="ECO:0000313" key="3">
    <source>
        <dbReference type="Proteomes" id="UP000199394"/>
    </source>
</evidence>
<dbReference type="Pfam" id="PF12706">
    <property type="entry name" value="Lactamase_B_2"/>
    <property type="match status" value="1"/>
</dbReference>
<dbReference type="STRING" id="81409.SAMN04515656_10228"/>
<dbReference type="Proteomes" id="UP000199394">
    <property type="component" value="Unassembled WGS sequence"/>
</dbReference>
<evidence type="ECO:0000313" key="2">
    <source>
        <dbReference type="EMBL" id="SDZ97827.1"/>
    </source>
</evidence>
<dbReference type="InterPro" id="IPR001279">
    <property type="entry name" value="Metallo-B-lactamas"/>
</dbReference>
<dbReference type="GO" id="GO:0042781">
    <property type="term" value="F:3'-tRNA processing endoribonuclease activity"/>
    <property type="evidence" value="ECO:0007669"/>
    <property type="project" value="TreeGrafter"/>
</dbReference>
<organism evidence="2 3">
    <name type="scientific">Eubacterium aggregans</name>
    <dbReference type="NCBI Taxonomy" id="81409"/>
    <lineage>
        <taxon>Bacteria</taxon>
        <taxon>Bacillati</taxon>
        <taxon>Bacillota</taxon>
        <taxon>Clostridia</taxon>
        <taxon>Eubacteriales</taxon>
        <taxon>Eubacteriaceae</taxon>
        <taxon>Eubacterium</taxon>
    </lineage>
</organism>
<dbReference type="CDD" id="cd07716">
    <property type="entry name" value="RNaseZ_short-form-like_MBL-fold"/>
    <property type="match status" value="1"/>
</dbReference>
<gene>
    <name evidence="2" type="ORF">SAMN04515656_10228</name>
</gene>
<sequence length="236" mass="26021">MKLTVLGNSGGYPRPGGACSGYLLEEGDVKIVLDMGAGTLANLLTHCDLEKVTAIICTHLHSDHISDLFVLRYALEMKGMRLPIYLPPNPEEVFNQLSDCAGFEVTPITEGMALEIGGLRLRFSEMNHPYQDFAVKATDGKWVFMYTGDTCLCDAFVDFVQGVHVLLCDCTFLGDGHSDKHLSLGEAIEVANGAGVRHLIMTHFDPTKRLQDYYREANDRFVGRASKAEISAKFNL</sequence>
<dbReference type="PANTHER" id="PTHR46018:SF4">
    <property type="entry name" value="METALLO-HYDROLASE YHFI-RELATED"/>
    <property type="match status" value="1"/>
</dbReference>
<dbReference type="SUPFAM" id="SSF56281">
    <property type="entry name" value="Metallo-hydrolase/oxidoreductase"/>
    <property type="match status" value="1"/>
</dbReference>
<dbReference type="AlphaFoldDB" id="A0A1H3XEJ7"/>
<dbReference type="PANTHER" id="PTHR46018">
    <property type="entry name" value="ZINC PHOSPHODIESTERASE ELAC PROTEIN 1"/>
    <property type="match status" value="1"/>
</dbReference>
<dbReference type="OrthoDB" id="9800940at2"/>
<dbReference type="InterPro" id="IPR036866">
    <property type="entry name" value="RibonucZ/Hydroxyglut_hydro"/>
</dbReference>
<reference evidence="2 3" key="1">
    <citation type="submission" date="2016-10" db="EMBL/GenBank/DDBJ databases">
        <authorList>
            <person name="de Groot N.N."/>
        </authorList>
    </citation>
    <scope>NUCLEOTIDE SEQUENCE [LARGE SCALE GENOMIC DNA]</scope>
    <source>
        <strain evidence="2 3">SR12</strain>
    </source>
</reference>
<dbReference type="SMART" id="SM00849">
    <property type="entry name" value="Lactamase_B"/>
    <property type="match status" value="1"/>
</dbReference>
<dbReference type="Gene3D" id="3.60.15.10">
    <property type="entry name" value="Ribonuclease Z/Hydroxyacylglutathione hydrolase-like"/>
    <property type="match status" value="1"/>
</dbReference>
<evidence type="ECO:0000259" key="1">
    <source>
        <dbReference type="SMART" id="SM00849"/>
    </source>
</evidence>
<dbReference type="RefSeq" id="WP_090304336.1">
    <property type="nucleotide sequence ID" value="NZ_FNRK01000002.1"/>
</dbReference>
<accession>A0A1H3XEJ7</accession>
<keyword evidence="3" id="KW-1185">Reference proteome</keyword>